<evidence type="ECO:0000313" key="2">
    <source>
        <dbReference type="EMBL" id="KAF7632206.1"/>
    </source>
</evidence>
<keyword evidence="1" id="KW-0472">Membrane</keyword>
<dbReference type="EMBL" id="JABEBT010000109">
    <property type="protein sequence ID" value="KAF7632206.1"/>
    <property type="molecule type" value="Genomic_DNA"/>
</dbReference>
<protein>
    <submittedName>
        <fullName evidence="2">Uncharacterized protein</fullName>
    </submittedName>
</protein>
<dbReference type="Proteomes" id="UP000605970">
    <property type="component" value="Unassembled WGS sequence"/>
</dbReference>
<sequence length="220" mass="25168">MSPLLLNNLNSTKKSPKLLNNSSNIQLYNKQNNKLNKLKFKEENSIFSQTPILQQFITLLLPLIFSILALILLIFVIIYLQILNFNKLNFNYLTINNKGENEENNFFDEKELKRMRRQTVPVDNVRVYATNSNVSVTERIQVLSGESRIQLIEPHLNATIWSNISLLQMDPNGREISLSATKSISLNIELFGGSHIEGIGDNLQLNESNQIINNNNNILK</sequence>
<dbReference type="AlphaFoldDB" id="A0A8S9ZFW3"/>
<proteinExistence type="predicted"/>
<keyword evidence="1" id="KW-0812">Transmembrane</keyword>
<accession>A0A8S9ZFW3</accession>
<dbReference type="OrthoDB" id="5869255at2759"/>
<keyword evidence="1" id="KW-1133">Transmembrane helix</keyword>
<organism evidence="2 3">
    <name type="scientific">Meloidogyne graminicola</name>
    <dbReference type="NCBI Taxonomy" id="189291"/>
    <lineage>
        <taxon>Eukaryota</taxon>
        <taxon>Metazoa</taxon>
        <taxon>Ecdysozoa</taxon>
        <taxon>Nematoda</taxon>
        <taxon>Chromadorea</taxon>
        <taxon>Rhabditida</taxon>
        <taxon>Tylenchina</taxon>
        <taxon>Tylenchomorpha</taxon>
        <taxon>Tylenchoidea</taxon>
        <taxon>Meloidogynidae</taxon>
        <taxon>Meloidogyninae</taxon>
        <taxon>Meloidogyne</taxon>
    </lineage>
</organism>
<name>A0A8S9ZFW3_9BILA</name>
<reference evidence="2" key="1">
    <citation type="journal article" date="2020" name="Ecol. Evol.">
        <title>Genome structure and content of the rice root-knot nematode (Meloidogyne graminicola).</title>
        <authorList>
            <person name="Phan N.T."/>
            <person name="Danchin E.G.J."/>
            <person name="Klopp C."/>
            <person name="Perfus-Barbeoch L."/>
            <person name="Kozlowski D.K."/>
            <person name="Koutsovoulos G.D."/>
            <person name="Lopez-Roques C."/>
            <person name="Bouchez O."/>
            <person name="Zahm M."/>
            <person name="Besnard G."/>
            <person name="Bellafiore S."/>
        </authorList>
    </citation>
    <scope>NUCLEOTIDE SEQUENCE</scope>
    <source>
        <strain evidence="2">VN-18</strain>
    </source>
</reference>
<gene>
    <name evidence="2" type="ORF">Mgra_00008390</name>
</gene>
<comment type="caution">
    <text evidence="2">The sequence shown here is derived from an EMBL/GenBank/DDBJ whole genome shotgun (WGS) entry which is preliminary data.</text>
</comment>
<keyword evidence="3" id="KW-1185">Reference proteome</keyword>
<evidence type="ECO:0000313" key="3">
    <source>
        <dbReference type="Proteomes" id="UP000605970"/>
    </source>
</evidence>
<evidence type="ECO:0000256" key="1">
    <source>
        <dbReference type="SAM" id="Phobius"/>
    </source>
</evidence>
<feature type="transmembrane region" description="Helical" evidence="1">
    <location>
        <begin position="56"/>
        <end position="80"/>
    </location>
</feature>